<evidence type="ECO:0000313" key="1">
    <source>
        <dbReference type="EMBL" id="SIO49578.1"/>
    </source>
</evidence>
<accession>A0A1N6JZ31</accession>
<protein>
    <submittedName>
        <fullName evidence="1">Uncharacterized protein</fullName>
    </submittedName>
</protein>
<evidence type="ECO:0000313" key="2">
    <source>
        <dbReference type="Proteomes" id="UP000185003"/>
    </source>
</evidence>
<keyword evidence="2" id="KW-1185">Reference proteome</keyword>
<gene>
    <name evidence="1" type="ORF">SAMN04488055_4741</name>
</gene>
<proteinExistence type="predicted"/>
<dbReference type="Proteomes" id="UP000185003">
    <property type="component" value="Unassembled WGS sequence"/>
</dbReference>
<dbReference type="AlphaFoldDB" id="A0A1N6JZ31"/>
<organism evidence="1 2">
    <name type="scientific">Chitinophaga niabensis</name>
    <dbReference type="NCBI Taxonomy" id="536979"/>
    <lineage>
        <taxon>Bacteria</taxon>
        <taxon>Pseudomonadati</taxon>
        <taxon>Bacteroidota</taxon>
        <taxon>Chitinophagia</taxon>
        <taxon>Chitinophagales</taxon>
        <taxon>Chitinophagaceae</taxon>
        <taxon>Chitinophaga</taxon>
    </lineage>
</organism>
<sequence>MTNADHVRDIFVGIKYEYLLCNWNLLKVMDNIMI</sequence>
<dbReference type="STRING" id="536979.SAMN04488055_4741"/>
<name>A0A1N6JZ31_9BACT</name>
<dbReference type="EMBL" id="FSRA01000002">
    <property type="protein sequence ID" value="SIO49578.1"/>
    <property type="molecule type" value="Genomic_DNA"/>
</dbReference>
<reference evidence="1 2" key="1">
    <citation type="submission" date="2016-11" db="EMBL/GenBank/DDBJ databases">
        <authorList>
            <person name="Jaros S."/>
            <person name="Januszkiewicz K."/>
            <person name="Wedrychowicz H."/>
        </authorList>
    </citation>
    <scope>NUCLEOTIDE SEQUENCE [LARGE SCALE GENOMIC DNA]</scope>
    <source>
        <strain evidence="1 2">DSM 24787</strain>
    </source>
</reference>